<evidence type="ECO:0000313" key="2">
    <source>
        <dbReference type="EMBL" id="NMK40055.1"/>
    </source>
</evidence>
<dbReference type="EMBL" id="JABBJH010000034">
    <property type="protein sequence ID" value="NMK40055.1"/>
    <property type="molecule type" value="Genomic_DNA"/>
</dbReference>
<feature type="transmembrane region" description="Helical" evidence="1">
    <location>
        <begin position="196"/>
        <end position="216"/>
    </location>
</feature>
<dbReference type="AlphaFoldDB" id="A0A848EXM5"/>
<evidence type="ECO:0000256" key="1">
    <source>
        <dbReference type="SAM" id="Phobius"/>
    </source>
</evidence>
<feature type="transmembrane region" description="Helical" evidence="1">
    <location>
        <begin position="385"/>
        <end position="406"/>
    </location>
</feature>
<feature type="transmembrane region" description="Helical" evidence="1">
    <location>
        <begin position="163"/>
        <end position="190"/>
    </location>
</feature>
<evidence type="ECO:0000313" key="3">
    <source>
        <dbReference type="Proteomes" id="UP000536773"/>
    </source>
</evidence>
<gene>
    <name evidence="2" type="ORF">HG933_11905</name>
</gene>
<accession>A0A848EXM5</accession>
<keyword evidence="1" id="KW-0812">Transmembrane</keyword>
<dbReference type="Proteomes" id="UP000536773">
    <property type="component" value="Unassembled WGS sequence"/>
</dbReference>
<sequence length="412" mass="47780">MNNIKKVVKGNLYFLFLISCLILIHWHVGMSNDDLFFAKQSLSLDFFKQRYGEWSSRLITESILVMFMHMPFVLWKIINSIMICGCIKGLEYLFWNDEKKFINNFIVILLCFLYPIQELNNAGWGATTINYLWPMVFCLPSFIADKKVIEKRKLGKKFQIFSIVTLIIGTDVEFAWTFSFIMTIMTFLLIRNQKDVLLYYFCKFFILLIAFFKIVLCPGNGARFFSEVSNWFPDFLTLSIFDKIYLGTVSTASYLLGQSNLIFGVIVILFLYLSIKTVKPHFFKGYVVMLLILNIVSINAENQNNIWSVLHGGTRITIMNATGLSNYLSFILSGLVLISIIVLIWILYGKCRKTYYMLSWYLAGLGARMIMIFSPTLYASSFRTFLPLDISLMGIAIVLCRDIIFFEKRNET</sequence>
<proteinExistence type="predicted"/>
<feature type="transmembrane region" description="Helical" evidence="1">
    <location>
        <begin position="72"/>
        <end position="94"/>
    </location>
</feature>
<dbReference type="RefSeq" id="WP_169014062.1">
    <property type="nucleotide sequence ID" value="NZ_JABBJH010000034.1"/>
</dbReference>
<feature type="transmembrane region" description="Helical" evidence="1">
    <location>
        <begin position="327"/>
        <end position="348"/>
    </location>
</feature>
<feature type="transmembrane region" description="Helical" evidence="1">
    <location>
        <begin position="252"/>
        <end position="275"/>
    </location>
</feature>
<protein>
    <submittedName>
        <fullName evidence="2">YfhO family protein</fullName>
    </submittedName>
</protein>
<name>A0A848EXM5_MEGEL</name>
<organism evidence="2 3">
    <name type="scientific">Megasphaera elsdenii</name>
    <dbReference type="NCBI Taxonomy" id="907"/>
    <lineage>
        <taxon>Bacteria</taxon>
        <taxon>Bacillati</taxon>
        <taxon>Bacillota</taxon>
        <taxon>Negativicutes</taxon>
        <taxon>Veillonellales</taxon>
        <taxon>Veillonellaceae</taxon>
        <taxon>Megasphaera</taxon>
    </lineage>
</organism>
<dbReference type="InterPro" id="IPR045691">
    <property type="entry name" value="DUF6056"/>
</dbReference>
<feature type="transmembrane region" description="Helical" evidence="1">
    <location>
        <begin position="101"/>
        <end position="117"/>
    </location>
</feature>
<keyword evidence="1" id="KW-0472">Membrane</keyword>
<comment type="caution">
    <text evidence="2">The sequence shown here is derived from an EMBL/GenBank/DDBJ whole genome shotgun (WGS) entry which is preliminary data.</text>
</comment>
<feature type="transmembrane region" description="Helical" evidence="1">
    <location>
        <begin position="12"/>
        <end position="28"/>
    </location>
</feature>
<feature type="transmembrane region" description="Helical" evidence="1">
    <location>
        <begin position="123"/>
        <end position="143"/>
    </location>
</feature>
<reference evidence="2 3" key="1">
    <citation type="submission" date="2020-04" db="EMBL/GenBank/DDBJ databases">
        <authorList>
            <person name="Hitch T.C.A."/>
            <person name="Wylensek D."/>
            <person name="Clavel T."/>
        </authorList>
    </citation>
    <scope>NUCLEOTIDE SEQUENCE [LARGE SCALE GENOMIC DNA]</scope>
    <source>
        <strain evidence="2 3">WCA-386-APC-2A</strain>
    </source>
</reference>
<feature type="transmembrane region" description="Helical" evidence="1">
    <location>
        <begin position="360"/>
        <end position="379"/>
    </location>
</feature>
<dbReference type="PROSITE" id="PS51257">
    <property type="entry name" value="PROKAR_LIPOPROTEIN"/>
    <property type="match status" value="1"/>
</dbReference>
<dbReference type="Pfam" id="PF19528">
    <property type="entry name" value="DUF6056"/>
    <property type="match status" value="1"/>
</dbReference>
<keyword evidence="1" id="KW-1133">Transmembrane helix</keyword>